<organism evidence="1 2">
    <name type="scientific">Neolewinella litorea</name>
    <dbReference type="NCBI Taxonomy" id="2562452"/>
    <lineage>
        <taxon>Bacteria</taxon>
        <taxon>Pseudomonadati</taxon>
        <taxon>Bacteroidota</taxon>
        <taxon>Saprospiria</taxon>
        <taxon>Saprospirales</taxon>
        <taxon>Lewinellaceae</taxon>
        <taxon>Neolewinella</taxon>
    </lineage>
</organism>
<proteinExistence type="predicted"/>
<dbReference type="SUPFAM" id="SSF49464">
    <property type="entry name" value="Carboxypeptidase regulatory domain-like"/>
    <property type="match status" value="1"/>
</dbReference>
<keyword evidence="2" id="KW-1185">Reference proteome</keyword>
<dbReference type="AlphaFoldDB" id="A0A4S4N906"/>
<name>A0A4S4N906_9BACT</name>
<dbReference type="InterPro" id="IPR008969">
    <property type="entry name" value="CarboxyPept-like_regulatory"/>
</dbReference>
<evidence type="ECO:0000313" key="1">
    <source>
        <dbReference type="EMBL" id="THH34548.1"/>
    </source>
</evidence>
<sequence>MIAAFFSSCAFQKKGMEKIGRYISTDYMRSEEIHPDSILLSGYVYSAQSLSALPNATVRFGDARSGVLAGANGYFKIMVSARSGKNYLLVDNTGNRPLKIVSAGSKGGSVKRYIILLGSSITYDMSSAQ</sequence>
<gene>
    <name evidence="1" type="ORF">E4021_17635</name>
</gene>
<reference evidence="1 2" key="1">
    <citation type="submission" date="2019-04" db="EMBL/GenBank/DDBJ databases">
        <title>Lewinella litorea sp. nov., isolated from a marine sand.</title>
        <authorList>
            <person name="Yoon J.-H."/>
        </authorList>
    </citation>
    <scope>NUCLEOTIDE SEQUENCE [LARGE SCALE GENOMIC DNA]</scope>
    <source>
        <strain evidence="1 2">HSMS-39</strain>
    </source>
</reference>
<dbReference type="RefSeq" id="WP_136460781.1">
    <property type="nucleotide sequence ID" value="NZ_SRSF01000018.1"/>
</dbReference>
<comment type="caution">
    <text evidence="1">The sequence shown here is derived from an EMBL/GenBank/DDBJ whole genome shotgun (WGS) entry which is preliminary data.</text>
</comment>
<accession>A0A4S4N906</accession>
<dbReference type="Proteomes" id="UP000308528">
    <property type="component" value="Unassembled WGS sequence"/>
</dbReference>
<dbReference type="EMBL" id="SRSF01000018">
    <property type="protein sequence ID" value="THH34548.1"/>
    <property type="molecule type" value="Genomic_DNA"/>
</dbReference>
<protein>
    <submittedName>
        <fullName evidence="1">Uncharacterized protein</fullName>
    </submittedName>
</protein>
<evidence type="ECO:0000313" key="2">
    <source>
        <dbReference type="Proteomes" id="UP000308528"/>
    </source>
</evidence>